<sequence>MYWIEICTDGSYVFGEKEYCISTEGIVEFEADEFERSGNDWAKIRIPFEIETPHGLFTWYVEIIEYFEKDVASLLGACISSFPEDVFLKDEVTFRLHDGWLNPKKIPPRLKAVNG</sequence>
<dbReference type="RefSeq" id="WP_305390274.1">
    <property type="nucleotide sequence ID" value="NZ_CP117450.1"/>
</dbReference>
<reference evidence="1 2" key="1">
    <citation type="submission" date="2023-02" db="EMBL/GenBank/DDBJ databases">
        <title>Evolution of Hrp T3SS in non-pathogenic Pseudomonas fluorescens.</title>
        <authorList>
            <person name="Liao K."/>
            <person name="Wei H."/>
            <person name="Gu Y."/>
        </authorList>
    </citation>
    <scope>NUCLEOTIDE SEQUENCE [LARGE SCALE GENOMIC DNA]</scope>
    <source>
        <strain evidence="1 2">FP2043</strain>
    </source>
</reference>
<dbReference type="EMBL" id="CP117450">
    <property type="protein sequence ID" value="WLH08670.1"/>
    <property type="molecule type" value="Genomic_DNA"/>
</dbReference>
<organism evidence="1 2">
    <name type="scientific">Pseudomonas lurida</name>
    <dbReference type="NCBI Taxonomy" id="244566"/>
    <lineage>
        <taxon>Bacteria</taxon>
        <taxon>Pseudomonadati</taxon>
        <taxon>Pseudomonadota</taxon>
        <taxon>Gammaproteobacteria</taxon>
        <taxon>Pseudomonadales</taxon>
        <taxon>Pseudomonadaceae</taxon>
        <taxon>Pseudomonas</taxon>
    </lineage>
</organism>
<proteinExistence type="predicted"/>
<dbReference type="Proteomes" id="UP001236748">
    <property type="component" value="Chromosome"/>
</dbReference>
<gene>
    <name evidence="1" type="ORF">PSH67_08395</name>
</gene>
<evidence type="ECO:0000313" key="1">
    <source>
        <dbReference type="EMBL" id="WLH08670.1"/>
    </source>
</evidence>
<protein>
    <submittedName>
        <fullName evidence="1">Uncharacterized protein</fullName>
    </submittedName>
</protein>
<keyword evidence="2" id="KW-1185">Reference proteome</keyword>
<accession>A0ABY9FZB3</accession>
<name>A0ABY9FZB3_9PSED</name>
<evidence type="ECO:0000313" key="2">
    <source>
        <dbReference type="Proteomes" id="UP001236748"/>
    </source>
</evidence>